<protein>
    <submittedName>
        <fullName evidence="1">Uncharacterized protein</fullName>
    </submittedName>
</protein>
<keyword evidence="2" id="KW-1185">Reference proteome</keyword>
<name>A0ABP1BM17_9BRYO</name>
<evidence type="ECO:0000313" key="1">
    <source>
        <dbReference type="EMBL" id="CAK9876842.1"/>
    </source>
</evidence>
<accession>A0ABP1BM17</accession>
<gene>
    <name evidence="1" type="ORF">CSSPJE1EN2_LOCUS18884</name>
</gene>
<dbReference type="Proteomes" id="UP001497522">
    <property type="component" value="Chromosome 5"/>
</dbReference>
<sequence length="142" mass="16032">MGVCQGLAGWQLCQALRKAPLHGVSQVVLRIDQCVGLESPHEERAQHHRQRHRVIRPSGNVMFQSTLNSKPKFLEPVPCKYENAVMDYIVEGGVTLRAAGGICFKKFVVSLTNRYEPSSTRTILSWSHCWWHFCAAWTSPSP</sequence>
<reference evidence="1" key="1">
    <citation type="submission" date="2024-03" db="EMBL/GenBank/DDBJ databases">
        <authorList>
            <consortium name="ELIXIR-Norway"/>
            <consortium name="Elixir Norway"/>
        </authorList>
    </citation>
    <scope>NUCLEOTIDE SEQUENCE</scope>
</reference>
<organism evidence="1 2">
    <name type="scientific">Sphagnum jensenii</name>
    <dbReference type="NCBI Taxonomy" id="128206"/>
    <lineage>
        <taxon>Eukaryota</taxon>
        <taxon>Viridiplantae</taxon>
        <taxon>Streptophyta</taxon>
        <taxon>Embryophyta</taxon>
        <taxon>Bryophyta</taxon>
        <taxon>Sphagnophytina</taxon>
        <taxon>Sphagnopsida</taxon>
        <taxon>Sphagnales</taxon>
        <taxon>Sphagnaceae</taxon>
        <taxon>Sphagnum</taxon>
    </lineage>
</organism>
<evidence type="ECO:0000313" key="2">
    <source>
        <dbReference type="Proteomes" id="UP001497522"/>
    </source>
</evidence>
<dbReference type="EMBL" id="OZ023706">
    <property type="protein sequence ID" value="CAK9876842.1"/>
    <property type="molecule type" value="Genomic_DNA"/>
</dbReference>
<proteinExistence type="predicted"/>